<keyword evidence="4" id="KW-0378">Hydrolase</keyword>
<protein>
    <recommendedName>
        <fullName evidence="5">YqgF/RNase H-like domain-containing protein</fullName>
    </recommendedName>
</protein>
<accession>A0A0G0S1S4</accession>
<dbReference type="InterPro" id="IPR012337">
    <property type="entry name" value="RNaseH-like_sf"/>
</dbReference>
<proteinExistence type="predicted"/>
<keyword evidence="1" id="KW-0963">Cytoplasm</keyword>
<dbReference type="InterPro" id="IPR006641">
    <property type="entry name" value="YqgF/RNaseH-like_dom"/>
</dbReference>
<evidence type="ECO:0000313" key="7">
    <source>
        <dbReference type="Proteomes" id="UP000034627"/>
    </source>
</evidence>
<reference evidence="6 7" key="1">
    <citation type="journal article" date="2015" name="Nature">
        <title>rRNA introns, odd ribosomes, and small enigmatic genomes across a large radiation of phyla.</title>
        <authorList>
            <person name="Brown C.T."/>
            <person name="Hug L.A."/>
            <person name="Thomas B.C."/>
            <person name="Sharon I."/>
            <person name="Castelle C.J."/>
            <person name="Singh A."/>
            <person name="Wilkins M.J."/>
            <person name="Williams K.H."/>
            <person name="Banfield J.F."/>
        </authorList>
    </citation>
    <scope>NUCLEOTIDE SEQUENCE [LARGE SCALE GENOMIC DNA]</scope>
</reference>
<feature type="domain" description="YqgF/RNase H-like" evidence="5">
    <location>
        <begin position="1"/>
        <end position="87"/>
    </location>
</feature>
<organism evidence="6 7">
    <name type="scientific">Candidatus Woesebacteria bacterium GW2011_GWF1_40_24</name>
    <dbReference type="NCBI Taxonomy" id="1618601"/>
    <lineage>
        <taxon>Bacteria</taxon>
        <taxon>Candidatus Woeseibacteriota</taxon>
    </lineage>
</organism>
<dbReference type="PANTHER" id="PTHR33317:SF4">
    <property type="entry name" value="POLYNUCLEOTIDYL TRANSFERASE, RIBONUCLEASE H-LIKE SUPERFAMILY PROTEIN"/>
    <property type="match status" value="1"/>
</dbReference>
<dbReference type="CDD" id="cd16964">
    <property type="entry name" value="YqgF"/>
    <property type="match status" value="1"/>
</dbReference>
<name>A0A0G0S1S4_9BACT</name>
<dbReference type="InterPro" id="IPR005227">
    <property type="entry name" value="YqgF"/>
</dbReference>
<evidence type="ECO:0000256" key="3">
    <source>
        <dbReference type="ARBA" id="ARBA00022722"/>
    </source>
</evidence>
<dbReference type="AlphaFoldDB" id="A0A0G0S1S4"/>
<dbReference type="GO" id="GO:0000967">
    <property type="term" value="P:rRNA 5'-end processing"/>
    <property type="evidence" value="ECO:0007669"/>
    <property type="project" value="TreeGrafter"/>
</dbReference>
<dbReference type="PANTHER" id="PTHR33317">
    <property type="entry name" value="POLYNUCLEOTIDYL TRANSFERASE, RIBONUCLEASE H-LIKE SUPERFAMILY PROTEIN"/>
    <property type="match status" value="1"/>
</dbReference>
<gene>
    <name evidence="6" type="ORF">UT93_C0003G0008</name>
</gene>
<dbReference type="GO" id="GO:0016787">
    <property type="term" value="F:hydrolase activity"/>
    <property type="evidence" value="ECO:0007669"/>
    <property type="project" value="UniProtKB-KW"/>
</dbReference>
<dbReference type="Proteomes" id="UP000034627">
    <property type="component" value="Unassembled WGS sequence"/>
</dbReference>
<keyword evidence="3" id="KW-0540">Nuclease</keyword>
<dbReference type="Gene3D" id="3.30.420.140">
    <property type="entry name" value="YqgF/RNase H-like domain"/>
    <property type="match status" value="1"/>
</dbReference>
<keyword evidence="2" id="KW-0690">Ribosome biogenesis</keyword>
<dbReference type="Pfam" id="PF03652">
    <property type="entry name" value="RuvX"/>
    <property type="match status" value="1"/>
</dbReference>
<evidence type="ECO:0000256" key="2">
    <source>
        <dbReference type="ARBA" id="ARBA00022517"/>
    </source>
</evidence>
<dbReference type="SMART" id="SM00732">
    <property type="entry name" value="YqgFc"/>
    <property type="match status" value="1"/>
</dbReference>
<sequence length="120" mass="13246">MKTLGIDYGRSKVGLAIAEGPLAEPWRVIRYTNAGMLDEKIKQIIDSEKIEKVVVGVSEGEMGKESERFAKGIGAETFDETLSTKDAQILSREAGIGQKKRHDMEDAYAAAIMLQNWLDS</sequence>
<evidence type="ECO:0000256" key="1">
    <source>
        <dbReference type="ARBA" id="ARBA00022490"/>
    </source>
</evidence>
<dbReference type="SUPFAM" id="SSF53098">
    <property type="entry name" value="Ribonuclease H-like"/>
    <property type="match status" value="1"/>
</dbReference>
<evidence type="ECO:0000313" key="6">
    <source>
        <dbReference type="EMBL" id="KKR56176.1"/>
    </source>
</evidence>
<evidence type="ECO:0000256" key="4">
    <source>
        <dbReference type="ARBA" id="ARBA00022801"/>
    </source>
</evidence>
<dbReference type="InterPro" id="IPR037027">
    <property type="entry name" value="YqgF/RNaseH-like_dom_sf"/>
</dbReference>
<evidence type="ECO:0000259" key="5">
    <source>
        <dbReference type="SMART" id="SM00732"/>
    </source>
</evidence>
<dbReference type="GO" id="GO:0004518">
    <property type="term" value="F:nuclease activity"/>
    <property type="evidence" value="ECO:0007669"/>
    <property type="project" value="UniProtKB-KW"/>
</dbReference>
<dbReference type="EMBL" id="LBYR01000003">
    <property type="protein sequence ID" value="KKR56176.1"/>
    <property type="molecule type" value="Genomic_DNA"/>
</dbReference>
<comment type="caution">
    <text evidence="6">The sequence shown here is derived from an EMBL/GenBank/DDBJ whole genome shotgun (WGS) entry which is preliminary data.</text>
</comment>